<feature type="chain" id="PRO_5012714822" evidence="1">
    <location>
        <begin position="19"/>
        <end position="267"/>
    </location>
</feature>
<keyword evidence="3" id="KW-1185">Reference proteome</keyword>
<dbReference type="Proteomes" id="UP000201613">
    <property type="component" value="Unassembled WGS sequence"/>
</dbReference>
<keyword evidence="2" id="KW-0812">Transmembrane</keyword>
<feature type="signal peptide" evidence="1">
    <location>
        <begin position="1"/>
        <end position="18"/>
    </location>
</feature>
<evidence type="ECO:0000313" key="2">
    <source>
        <dbReference type="EMBL" id="SMY07438.1"/>
    </source>
</evidence>
<proteinExistence type="predicted"/>
<dbReference type="AlphaFoldDB" id="A0A238LCS9"/>
<keyword evidence="1" id="KW-0732">Signal</keyword>
<sequence>MRRLILSLLVTVASPLAAHELWIEPIEWRVGIDGNVSAALVNGQQFDGVNLAFFPNRIKSFDLHLGDDSTVVTGRIGDSPAMTMPTMGDGLHVAAYVSSVSTVTYTEWAKFISFAEHKDLGDVTAVRDVNGLPAEGFKEAYTRFSKSLIGVGSSEGSDRVLWLETELVALANPFTDDLSAGMPLQLWYQGEVRADEQIELFDRAPDGEVTVTLHRTDEDGIALVPVVAGHDYMADAVVLRLPEDDLAEATGAVWETLWANLTFHVPE</sequence>
<evidence type="ECO:0000313" key="3">
    <source>
        <dbReference type="Proteomes" id="UP000201613"/>
    </source>
</evidence>
<dbReference type="OrthoDB" id="581894at2"/>
<dbReference type="Pfam" id="PF10670">
    <property type="entry name" value="DUF4198"/>
    <property type="match status" value="1"/>
</dbReference>
<dbReference type="RefSeq" id="WP_093991642.1">
    <property type="nucleotide sequence ID" value="NZ_FXZK01000002.1"/>
</dbReference>
<evidence type="ECO:0000256" key="1">
    <source>
        <dbReference type="SAM" id="SignalP"/>
    </source>
</evidence>
<dbReference type="EMBL" id="FXZK01000002">
    <property type="protein sequence ID" value="SMY07438.1"/>
    <property type="molecule type" value="Genomic_DNA"/>
</dbReference>
<name>A0A238LCS9_9RHOB</name>
<dbReference type="InterPro" id="IPR019613">
    <property type="entry name" value="DUF4198"/>
</dbReference>
<reference evidence="2 3" key="1">
    <citation type="submission" date="2017-05" db="EMBL/GenBank/DDBJ databases">
        <authorList>
            <person name="Song R."/>
            <person name="Chenine A.L."/>
            <person name="Ruprecht R.M."/>
        </authorList>
    </citation>
    <scope>NUCLEOTIDE SEQUENCE [LARGE SCALE GENOMIC DNA]</scope>
    <source>
        <strain evidence="2 3">CECT 8899</strain>
    </source>
</reference>
<organism evidence="2 3">
    <name type="scientific">Flavimaricola marinus</name>
    <dbReference type="NCBI Taxonomy" id="1819565"/>
    <lineage>
        <taxon>Bacteria</taxon>
        <taxon>Pseudomonadati</taxon>
        <taxon>Pseudomonadota</taxon>
        <taxon>Alphaproteobacteria</taxon>
        <taxon>Rhodobacterales</taxon>
        <taxon>Paracoccaceae</taxon>
        <taxon>Flavimaricola</taxon>
    </lineage>
</organism>
<accession>A0A238LCS9</accession>
<gene>
    <name evidence="2" type="ORF">LOM8899_01573</name>
</gene>
<protein>
    <submittedName>
        <fullName evidence="2">Nickel uptake substrate-specific transmembrane region</fullName>
    </submittedName>
</protein>
<keyword evidence="2" id="KW-0472">Membrane</keyword>